<evidence type="ECO:0000256" key="1">
    <source>
        <dbReference type="SAM" id="MobiDB-lite"/>
    </source>
</evidence>
<dbReference type="EMBL" id="JAFFZS010000004">
    <property type="protein sequence ID" value="MBN0043974.1"/>
    <property type="molecule type" value="Genomic_DNA"/>
</dbReference>
<dbReference type="Proteomes" id="UP000788262">
    <property type="component" value="Unassembled WGS sequence"/>
</dbReference>
<reference evidence="2 3" key="1">
    <citation type="submission" date="2021-02" db="EMBL/GenBank/DDBJ databases">
        <title>Whole genome sequencing of Streptomyces actuosus VRA1.</title>
        <authorList>
            <person name="Sen G."/>
            <person name="Sen A."/>
        </authorList>
    </citation>
    <scope>NUCLEOTIDE SEQUENCE [LARGE SCALE GENOMIC DNA]</scope>
    <source>
        <strain evidence="2 3">VRA1</strain>
    </source>
</reference>
<feature type="compositionally biased region" description="Low complexity" evidence="1">
    <location>
        <begin position="12"/>
        <end position="43"/>
    </location>
</feature>
<gene>
    <name evidence="2" type="ORF">JS756_07590</name>
</gene>
<proteinExistence type="predicted"/>
<dbReference type="RefSeq" id="WP_205382220.1">
    <property type="nucleotide sequence ID" value="NZ_JAFFZS010000004.1"/>
</dbReference>
<feature type="compositionally biased region" description="Basic residues" evidence="1">
    <location>
        <begin position="1"/>
        <end position="11"/>
    </location>
</feature>
<keyword evidence="3" id="KW-1185">Reference proteome</keyword>
<sequence>MGIRMLHRRTARAQAQEAAPARAGAEAAPSASLPTVPPAAAAASTARIPADPARALARAAAGLGCRLAGRGRTAVRLPGAAAWRTWADVGMGYLALVLARLPKPRPDRRLTVFVATAAPAVGPAVSERRDGSARPWC</sequence>
<protein>
    <recommendedName>
        <fullName evidence="4">AMP-dependent synthetase/ligase domain-containing protein</fullName>
    </recommendedName>
</protein>
<evidence type="ECO:0000313" key="3">
    <source>
        <dbReference type="Proteomes" id="UP000788262"/>
    </source>
</evidence>
<comment type="caution">
    <text evidence="2">The sequence shown here is derived from an EMBL/GenBank/DDBJ whole genome shotgun (WGS) entry which is preliminary data.</text>
</comment>
<feature type="region of interest" description="Disordered" evidence="1">
    <location>
        <begin position="1"/>
        <end position="43"/>
    </location>
</feature>
<name>A0ABS2VLJ0_STRAS</name>
<evidence type="ECO:0008006" key="4">
    <source>
        <dbReference type="Google" id="ProtNLM"/>
    </source>
</evidence>
<accession>A0ABS2VLJ0</accession>
<organism evidence="2 3">
    <name type="scientific">Streptomyces actuosus</name>
    <dbReference type="NCBI Taxonomy" id="1885"/>
    <lineage>
        <taxon>Bacteria</taxon>
        <taxon>Bacillati</taxon>
        <taxon>Actinomycetota</taxon>
        <taxon>Actinomycetes</taxon>
        <taxon>Kitasatosporales</taxon>
        <taxon>Streptomycetaceae</taxon>
        <taxon>Streptomyces</taxon>
    </lineage>
</organism>
<evidence type="ECO:0000313" key="2">
    <source>
        <dbReference type="EMBL" id="MBN0043974.1"/>
    </source>
</evidence>